<feature type="domain" description="HTH luxR-type" evidence="8">
    <location>
        <begin position="1378"/>
        <end position="1443"/>
    </location>
</feature>
<dbReference type="Proteomes" id="UP000058012">
    <property type="component" value="Unassembled WGS sequence"/>
</dbReference>
<proteinExistence type="predicted"/>
<dbReference type="InterPro" id="IPR022642">
    <property type="entry name" value="CheR_C"/>
</dbReference>
<dbReference type="PRINTS" id="PR00996">
    <property type="entry name" value="CHERMTFRASE"/>
</dbReference>
<keyword evidence="7" id="KW-0175">Coiled coil</keyword>
<dbReference type="PROSITE" id="PS50123">
    <property type="entry name" value="CHER"/>
    <property type="match status" value="1"/>
</dbReference>
<evidence type="ECO:0000259" key="8">
    <source>
        <dbReference type="PROSITE" id="PS50043"/>
    </source>
</evidence>
<dbReference type="InterPro" id="IPR035909">
    <property type="entry name" value="CheB_C"/>
</dbReference>
<dbReference type="Pfam" id="PF01739">
    <property type="entry name" value="CheR"/>
    <property type="match status" value="1"/>
</dbReference>
<feature type="domain" description="Response regulatory" evidence="10">
    <location>
        <begin position="1248"/>
        <end position="1362"/>
    </location>
</feature>
<dbReference type="GO" id="GO:0005737">
    <property type="term" value="C:cytoplasm"/>
    <property type="evidence" value="ECO:0007669"/>
    <property type="project" value="InterPro"/>
</dbReference>
<dbReference type="PROSITE" id="PS50122">
    <property type="entry name" value="CHEB"/>
    <property type="match status" value="1"/>
</dbReference>
<keyword evidence="3 5" id="KW-0145">Chemotaxis</keyword>
<dbReference type="InterPro" id="IPR011006">
    <property type="entry name" value="CheY-like_superfamily"/>
</dbReference>
<feature type="coiled-coil region" evidence="7">
    <location>
        <begin position="647"/>
        <end position="741"/>
    </location>
</feature>
<dbReference type="GO" id="GO:0006935">
    <property type="term" value="P:chemotaxis"/>
    <property type="evidence" value="ECO:0007669"/>
    <property type="project" value="UniProtKB-UniRule"/>
</dbReference>
<sequence>MVSPPREPGGASPRNDVPPRPVLPIIAIGASAGGLEATSRLFDALPAATGCAFIVIQHLDPHHESLMVALLAEHTAMPVVEAVHGCPLAADHVYVIPPGRYLSVRAGTLRLSAPEAGHGARLPFDWLIRSLAASCGRQSAAVILSGTGGDGSGGLAGLHAAGGMILVQSIAEAEHPGMPQAALDTALVDAALPLAAMPEAIAAFAARVTLAGFKMEAEPPLDTGEGLAAILAALRHSTGQDFSHYKPGTISRRIARRMALLAMTAADMAAYAERLRGDPAESTLLASDLLINVTSFFRDPKVFETFETVILPEMLERLEAGQHLRIWVAGCSTGEEAYSIAMVCQDTLARARRDVKLQIFASDLDPDAIAAGRDGLYPHDIAAAVSPERLARYFNEEEGGYRVVPALRSHVVFSVQDVLTDPPFSRLDMISCRNLLIYLDSAAQARVVALFHFALREAGILLLGTTETIGTPDGRFEPMLRADCFYRHVARTRPGEAGFPFSFDGKLPLLTAAGREPPAVRRSLADICERAVLAGHAPAAVLINQHHDCLFSMGPTHRFLRILPGYPTQDLLAMASPALRTRLRLAIGRVSADMPRVDGGLATLTIDGVTVHFRITVERLAEAAEELLLVCFAEEAPGSGAQPKGIAPEQADRLAELERELEETQAELQTSIRDRDIANQEQKAINEEALSINEEFQSTNEELLTSKEELQSLNEELTALNSQLQETLDRQRLASDDLQNVLFSTNVGTMFLDAALRIRFFTPAISPLYNVIAGDIGRPLADLRPIADDPELLADAQRVLGNETTIEREIRAPGDTWFVRRIFPYRALDSQIRGVVITFADITDRKHVTSALEEAKLEAERANAAKSRFLAAASHDLRQPLQALALLKDFLAPNVSGERAGELMARFDKTLGALSGMLDVLLNISQIEAGAVQPERVQFPVADVLETLHGEFLALAEARDLSLRFMPCAAWVESDPRLLEQMMRNLLGNAVKYTRTGRILLGCRRRGNDLRIEVWDTGIGIEASQLEHIFEEFHQVDNPARESGLGLGLGLSIVRRLGRLLHHAVDVRSLPGRGSMFAITVPGCKGAARLPPAPLPEPAPEPEPAARPSLIMVVEDDPDLLDLVTLLLRENGHMVSGASDGAEALRLVAGGAIRPDILLTDYNLPSGQSGVDLLKALRQRLQRPLPAIVLTGDISTGAQAIMAEADCIHLRKPVVPAVLLRAVERLCPPALTLTPALPPGRAPLVSPIIYVIDDEPHVCDAIRDLLTAHGREVADFGSAEDFLAAYQKGRPGCLLVDAHLPGLSGIGLLGELRARGDHLPVILITGDDDIGLAVAAMRAGACDFITKPVGRDALMESINLATEQSLGTTLADVAQAEAAACFAALTARQKEVMDMVLAGHPSKNIAADLGISQRTVENHRAEVMHRMGVRSLPELARKVLMLEA</sequence>
<dbReference type="CDD" id="cd00082">
    <property type="entry name" value="HisKA"/>
    <property type="match status" value="1"/>
</dbReference>
<organism evidence="14 15">
    <name type="scientific">Novosphingobium fuchskuhlense</name>
    <dbReference type="NCBI Taxonomy" id="1117702"/>
    <lineage>
        <taxon>Bacteria</taxon>
        <taxon>Pseudomonadati</taxon>
        <taxon>Pseudomonadota</taxon>
        <taxon>Alphaproteobacteria</taxon>
        <taxon>Sphingomonadales</taxon>
        <taxon>Sphingomonadaceae</taxon>
        <taxon>Novosphingobium</taxon>
    </lineage>
</organism>
<dbReference type="Gene3D" id="3.40.50.2300">
    <property type="match status" value="2"/>
</dbReference>
<dbReference type="GO" id="GO:0008757">
    <property type="term" value="F:S-adenosylmethionine-dependent methyltransferase activity"/>
    <property type="evidence" value="ECO:0007669"/>
    <property type="project" value="InterPro"/>
</dbReference>
<dbReference type="GO" id="GO:0000155">
    <property type="term" value="F:phosphorelay sensor kinase activity"/>
    <property type="evidence" value="ECO:0007669"/>
    <property type="project" value="InterPro"/>
</dbReference>
<feature type="modified residue" description="4-aspartylphosphate" evidence="6">
    <location>
        <position position="1297"/>
    </location>
</feature>
<dbReference type="InterPro" id="IPR000673">
    <property type="entry name" value="Sig_transdc_resp-reg_Me-estase"/>
</dbReference>
<evidence type="ECO:0000259" key="13">
    <source>
        <dbReference type="PROSITE" id="PS50123"/>
    </source>
</evidence>
<feature type="active site" evidence="5">
    <location>
        <position position="31"/>
    </location>
</feature>
<dbReference type="GO" id="GO:0006355">
    <property type="term" value="P:regulation of DNA-templated transcription"/>
    <property type="evidence" value="ECO:0007669"/>
    <property type="project" value="InterPro"/>
</dbReference>
<dbReference type="Gene3D" id="3.30.565.10">
    <property type="entry name" value="Histidine kinase-like ATPase, C-terminal domain"/>
    <property type="match status" value="1"/>
</dbReference>
<feature type="domain" description="CheR-type methyltransferase" evidence="13">
    <location>
        <begin position="234"/>
        <end position="469"/>
    </location>
</feature>
<accession>A0A124JVT6</accession>
<dbReference type="InterPro" id="IPR005467">
    <property type="entry name" value="His_kinase_dom"/>
</dbReference>
<dbReference type="PROSITE" id="PS50109">
    <property type="entry name" value="HIS_KIN"/>
    <property type="match status" value="1"/>
</dbReference>
<feature type="domain" description="Histidine kinase" evidence="9">
    <location>
        <begin position="872"/>
        <end position="1085"/>
    </location>
</feature>
<dbReference type="SMART" id="SM00421">
    <property type="entry name" value="HTH_LUXR"/>
    <property type="match status" value="1"/>
</dbReference>
<dbReference type="SUPFAM" id="SSF47384">
    <property type="entry name" value="Homodimeric domain of signal transducing histidine kinase"/>
    <property type="match status" value="1"/>
</dbReference>
<feature type="modified residue" description="4-aspartylphosphate" evidence="6">
    <location>
        <position position="1161"/>
    </location>
</feature>
<keyword evidence="14" id="KW-0418">Kinase</keyword>
<dbReference type="GO" id="GO:0003677">
    <property type="term" value="F:DNA binding"/>
    <property type="evidence" value="ECO:0007669"/>
    <property type="project" value="UniProtKB-KW"/>
</dbReference>
<dbReference type="SUPFAM" id="SSF55874">
    <property type="entry name" value="ATPase domain of HSP90 chaperone/DNA topoisomerase II/histidine kinase"/>
    <property type="match status" value="1"/>
</dbReference>
<evidence type="ECO:0000259" key="12">
    <source>
        <dbReference type="PROSITE" id="PS50122"/>
    </source>
</evidence>
<dbReference type="FunFam" id="3.30.565.10:FF:000049">
    <property type="entry name" value="Two-component sensor histidine kinase"/>
    <property type="match status" value="1"/>
</dbReference>
<dbReference type="CDD" id="cd06170">
    <property type="entry name" value="LuxR_C_like"/>
    <property type="match status" value="1"/>
</dbReference>
<keyword evidence="15" id="KW-1185">Reference proteome</keyword>
<feature type="domain" description="Response regulatory" evidence="10">
    <location>
        <begin position="1110"/>
        <end position="1227"/>
    </location>
</feature>
<evidence type="ECO:0000256" key="2">
    <source>
        <dbReference type="ARBA" id="ARBA00012438"/>
    </source>
</evidence>
<keyword evidence="14" id="KW-0808">Transferase</keyword>
<dbReference type="SMART" id="SM00387">
    <property type="entry name" value="HATPase_c"/>
    <property type="match status" value="1"/>
</dbReference>
<feature type="domain" description="PAC" evidence="11">
    <location>
        <begin position="800"/>
        <end position="854"/>
    </location>
</feature>
<feature type="coiled-coil region" evidence="7">
    <location>
        <begin position="845"/>
        <end position="872"/>
    </location>
</feature>
<dbReference type="InterPro" id="IPR000700">
    <property type="entry name" value="PAS-assoc_C"/>
</dbReference>
<dbReference type="Gene3D" id="3.40.50.150">
    <property type="entry name" value="Vaccinia Virus protein VP39"/>
    <property type="match status" value="1"/>
</dbReference>
<dbReference type="SUPFAM" id="SSF55785">
    <property type="entry name" value="PYP-like sensor domain (PAS domain)"/>
    <property type="match status" value="1"/>
</dbReference>
<dbReference type="Gene3D" id="1.10.10.10">
    <property type="entry name" value="Winged helix-like DNA-binding domain superfamily/Winged helix DNA-binding domain"/>
    <property type="match status" value="1"/>
</dbReference>
<gene>
    <name evidence="14" type="ORF">AQZ52_05100</name>
</gene>
<dbReference type="InterPro" id="IPR001789">
    <property type="entry name" value="Sig_transdc_resp-reg_receiver"/>
</dbReference>
<dbReference type="Gene3D" id="1.10.287.130">
    <property type="match status" value="1"/>
</dbReference>
<dbReference type="SMART" id="SM00138">
    <property type="entry name" value="MeTrc"/>
    <property type="match status" value="1"/>
</dbReference>
<evidence type="ECO:0000259" key="9">
    <source>
        <dbReference type="PROSITE" id="PS50109"/>
    </source>
</evidence>
<dbReference type="InterPro" id="IPR035965">
    <property type="entry name" value="PAS-like_dom_sf"/>
</dbReference>
<dbReference type="Pfam" id="PF03705">
    <property type="entry name" value="CheR_N"/>
    <property type="match status" value="1"/>
</dbReference>
<evidence type="ECO:0000256" key="3">
    <source>
        <dbReference type="ARBA" id="ARBA00022500"/>
    </source>
</evidence>
<dbReference type="InterPro" id="IPR036097">
    <property type="entry name" value="HisK_dim/P_sf"/>
</dbReference>
<dbReference type="Gene3D" id="3.40.50.180">
    <property type="entry name" value="Methylesterase CheB, C-terminal domain"/>
    <property type="match status" value="1"/>
</dbReference>
<keyword evidence="6" id="KW-0597">Phosphoprotein</keyword>
<evidence type="ECO:0000259" key="11">
    <source>
        <dbReference type="PROSITE" id="PS50113"/>
    </source>
</evidence>
<dbReference type="PROSITE" id="PS50110">
    <property type="entry name" value="RESPONSE_REGULATORY"/>
    <property type="match status" value="2"/>
</dbReference>
<name>A0A124JVT6_9SPHN</name>
<keyword evidence="4" id="KW-0238">DNA-binding</keyword>
<dbReference type="PROSITE" id="PS50113">
    <property type="entry name" value="PAC"/>
    <property type="match status" value="1"/>
</dbReference>
<dbReference type="SUPFAM" id="SSF47757">
    <property type="entry name" value="Chemotaxis receptor methyltransferase CheR, N-terminal domain"/>
    <property type="match status" value="1"/>
</dbReference>
<dbReference type="InterPro" id="IPR003594">
    <property type="entry name" value="HATPase_dom"/>
</dbReference>
<evidence type="ECO:0000313" key="14">
    <source>
        <dbReference type="EMBL" id="KUR72620.1"/>
    </source>
</evidence>
<dbReference type="PRINTS" id="PR00038">
    <property type="entry name" value="HTHLUXR"/>
</dbReference>
<evidence type="ECO:0000256" key="5">
    <source>
        <dbReference type="PROSITE-ProRule" id="PRU00050"/>
    </source>
</evidence>
<evidence type="ECO:0000256" key="1">
    <source>
        <dbReference type="ARBA" id="ARBA00000085"/>
    </source>
</evidence>
<dbReference type="InterPro" id="IPR036890">
    <property type="entry name" value="HATPase_C_sf"/>
</dbReference>
<feature type="domain" description="CheB-type methylesterase" evidence="12">
    <location>
        <begin position="19"/>
        <end position="208"/>
    </location>
</feature>
<dbReference type="InterPro" id="IPR022641">
    <property type="entry name" value="CheR_N"/>
</dbReference>
<reference evidence="14 15" key="1">
    <citation type="submission" date="2015-10" db="EMBL/GenBank/DDBJ databases">
        <title>Draft genome sequence of Novosphingobium fuchskuhlense DSM 25065 isolated from a surface water sample of the southwest basin of Lake Grosse Fuchskuhle.</title>
        <authorList>
            <person name="Ruckert C."/>
            <person name="Winkler A."/>
            <person name="Glaeser J."/>
            <person name="Grossart H.-P."/>
            <person name="Kalinowski J."/>
            <person name="Glaeser S."/>
        </authorList>
    </citation>
    <scope>NUCLEOTIDE SEQUENCE [LARGE SCALE GENOMIC DNA]</scope>
    <source>
        <strain evidence="14 15">FNE08-7</strain>
    </source>
</reference>
<dbReference type="InterPro" id="IPR000014">
    <property type="entry name" value="PAS"/>
</dbReference>
<evidence type="ECO:0000256" key="4">
    <source>
        <dbReference type="ARBA" id="ARBA00023125"/>
    </source>
</evidence>
<dbReference type="GO" id="GO:0008984">
    <property type="term" value="F:protein-glutamate methylesterase activity"/>
    <property type="evidence" value="ECO:0007669"/>
    <property type="project" value="InterPro"/>
</dbReference>
<dbReference type="PANTHER" id="PTHR24422:SF27">
    <property type="entry name" value="PROTEIN-GLUTAMATE O-METHYLTRANSFERASE"/>
    <property type="match status" value="1"/>
</dbReference>
<dbReference type="InterPro" id="IPR050903">
    <property type="entry name" value="Bact_Chemotaxis_MeTrfase"/>
</dbReference>
<evidence type="ECO:0000256" key="6">
    <source>
        <dbReference type="PROSITE-ProRule" id="PRU00169"/>
    </source>
</evidence>
<dbReference type="EC" id="2.7.13.3" evidence="2"/>
<dbReference type="InterPro" id="IPR036388">
    <property type="entry name" value="WH-like_DNA-bd_sf"/>
</dbReference>
<dbReference type="Pfam" id="PF01339">
    <property type="entry name" value="CheB_methylest"/>
    <property type="match status" value="1"/>
</dbReference>
<comment type="catalytic activity">
    <reaction evidence="1">
        <text>ATP + protein L-histidine = ADP + protein N-phospho-L-histidine.</text>
        <dbReference type="EC" id="2.7.13.3"/>
    </reaction>
</comment>
<dbReference type="STRING" id="1117702.AQZ52_05100"/>
<dbReference type="SUPFAM" id="SSF46894">
    <property type="entry name" value="C-terminal effector domain of the bipartite response regulators"/>
    <property type="match status" value="1"/>
</dbReference>
<dbReference type="SMART" id="SM00388">
    <property type="entry name" value="HisKA"/>
    <property type="match status" value="1"/>
</dbReference>
<dbReference type="GO" id="GO:0000156">
    <property type="term" value="F:phosphorelay response regulator activity"/>
    <property type="evidence" value="ECO:0007669"/>
    <property type="project" value="InterPro"/>
</dbReference>
<evidence type="ECO:0000256" key="7">
    <source>
        <dbReference type="SAM" id="Coils"/>
    </source>
</evidence>
<dbReference type="PANTHER" id="PTHR24422">
    <property type="entry name" value="CHEMOTAXIS PROTEIN METHYLTRANSFERASE"/>
    <property type="match status" value="1"/>
</dbReference>
<dbReference type="InterPro" id="IPR029063">
    <property type="entry name" value="SAM-dependent_MTases_sf"/>
</dbReference>
<evidence type="ECO:0000313" key="15">
    <source>
        <dbReference type="Proteomes" id="UP000058012"/>
    </source>
</evidence>
<dbReference type="SUPFAM" id="SSF53335">
    <property type="entry name" value="S-adenosyl-L-methionine-dependent methyltransferases"/>
    <property type="match status" value="1"/>
</dbReference>
<dbReference type="Pfam" id="PF00196">
    <property type="entry name" value="GerE"/>
    <property type="match status" value="1"/>
</dbReference>
<dbReference type="InterPro" id="IPR000792">
    <property type="entry name" value="Tscrpt_reg_LuxR_C"/>
</dbReference>
<feature type="active site" evidence="5">
    <location>
        <position position="58"/>
    </location>
</feature>
<dbReference type="Pfam" id="PF00072">
    <property type="entry name" value="Response_reg"/>
    <property type="match status" value="2"/>
</dbReference>
<comment type="caution">
    <text evidence="14">The sequence shown here is derived from an EMBL/GenBank/DDBJ whole genome shotgun (WGS) entry which is preliminary data.</text>
</comment>
<dbReference type="Gene3D" id="3.30.450.20">
    <property type="entry name" value="PAS domain"/>
    <property type="match status" value="1"/>
</dbReference>
<feature type="active site" evidence="5">
    <location>
        <position position="150"/>
    </location>
</feature>
<dbReference type="CDD" id="cd00156">
    <property type="entry name" value="REC"/>
    <property type="match status" value="1"/>
</dbReference>
<keyword evidence="5" id="KW-0378">Hydrolase</keyword>
<dbReference type="PROSITE" id="PS50043">
    <property type="entry name" value="HTH_LUXR_2"/>
    <property type="match status" value="1"/>
</dbReference>
<dbReference type="CDD" id="cd00130">
    <property type="entry name" value="PAS"/>
    <property type="match status" value="1"/>
</dbReference>
<dbReference type="InterPro" id="IPR003661">
    <property type="entry name" value="HisK_dim/P_dom"/>
</dbReference>
<dbReference type="CDD" id="cd16434">
    <property type="entry name" value="CheB-CheR_fusion"/>
    <property type="match status" value="1"/>
</dbReference>
<dbReference type="Pfam" id="PF13596">
    <property type="entry name" value="PAS_10"/>
    <property type="match status" value="1"/>
</dbReference>
<dbReference type="SUPFAM" id="SSF52172">
    <property type="entry name" value="CheY-like"/>
    <property type="match status" value="2"/>
</dbReference>
<evidence type="ECO:0000259" key="10">
    <source>
        <dbReference type="PROSITE" id="PS50110"/>
    </source>
</evidence>
<dbReference type="SMART" id="SM00448">
    <property type="entry name" value="REC"/>
    <property type="match status" value="2"/>
</dbReference>
<dbReference type="InterPro" id="IPR016032">
    <property type="entry name" value="Sig_transdc_resp-reg_C-effctor"/>
</dbReference>
<dbReference type="EMBL" id="LLZS01000003">
    <property type="protein sequence ID" value="KUR72620.1"/>
    <property type="molecule type" value="Genomic_DNA"/>
</dbReference>
<dbReference type="Pfam" id="PF02518">
    <property type="entry name" value="HATPase_c"/>
    <property type="match status" value="1"/>
</dbReference>
<protein>
    <recommendedName>
        <fullName evidence="2">histidine kinase</fullName>
        <ecNumber evidence="2">2.7.13.3</ecNumber>
    </recommendedName>
</protein>
<dbReference type="InterPro" id="IPR000780">
    <property type="entry name" value="CheR_MeTrfase"/>
</dbReference>
<dbReference type="SUPFAM" id="SSF52738">
    <property type="entry name" value="Methylesterase CheB, C-terminal domain"/>
    <property type="match status" value="1"/>
</dbReference>